<name>A0A8H3DNY8_9AGAM</name>
<evidence type="ECO:0000313" key="2">
    <source>
        <dbReference type="EMBL" id="CAE6536670.1"/>
    </source>
</evidence>
<organism evidence="2 3">
    <name type="scientific">Rhizoctonia solani</name>
    <dbReference type="NCBI Taxonomy" id="456999"/>
    <lineage>
        <taxon>Eukaryota</taxon>
        <taxon>Fungi</taxon>
        <taxon>Dikarya</taxon>
        <taxon>Basidiomycota</taxon>
        <taxon>Agaricomycotina</taxon>
        <taxon>Agaricomycetes</taxon>
        <taxon>Cantharellales</taxon>
        <taxon>Ceratobasidiaceae</taxon>
        <taxon>Rhizoctonia</taxon>
    </lineage>
</organism>
<reference evidence="2" key="1">
    <citation type="submission" date="2021-01" db="EMBL/GenBank/DDBJ databases">
        <authorList>
            <person name="Kaushik A."/>
        </authorList>
    </citation>
    <scope>NUCLEOTIDE SEQUENCE</scope>
    <source>
        <strain evidence="2">AG6-10EEA</strain>
    </source>
</reference>
<feature type="region of interest" description="Disordered" evidence="1">
    <location>
        <begin position="186"/>
        <end position="317"/>
    </location>
</feature>
<evidence type="ECO:0000313" key="3">
    <source>
        <dbReference type="Proteomes" id="UP000663853"/>
    </source>
</evidence>
<feature type="region of interest" description="Disordered" evidence="1">
    <location>
        <begin position="329"/>
        <end position="370"/>
    </location>
</feature>
<evidence type="ECO:0000256" key="1">
    <source>
        <dbReference type="SAM" id="MobiDB-lite"/>
    </source>
</evidence>
<comment type="caution">
    <text evidence="2">The sequence shown here is derived from an EMBL/GenBank/DDBJ whole genome shotgun (WGS) entry which is preliminary data.</text>
</comment>
<feature type="compositionally biased region" description="Polar residues" evidence="1">
    <location>
        <begin position="235"/>
        <end position="255"/>
    </location>
</feature>
<dbReference type="AlphaFoldDB" id="A0A8H3DNY8"/>
<feature type="compositionally biased region" description="Polar residues" evidence="1">
    <location>
        <begin position="348"/>
        <end position="358"/>
    </location>
</feature>
<protein>
    <submittedName>
        <fullName evidence="2">Uncharacterized protein</fullName>
    </submittedName>
</protein>
<feature type="compositionally biased region" description="Polar residues" evidence="1">
    <location>
        <begin position="263"/>
        <end position="286"/>
    </location>
</feature>
<feature type="compositionally biased region" description="Low complexity" evidence="1">
    <location>
        <begin position="213"/>
        <end position="234"/>
    </location>
</feature>
<feature type="region of interest" description="Disordered" evidence="1">
    <location>
        <begin position="396"/>
        <end position="432"/>
    </location>
</feature>
<gene>
    <name evidence="2" type="ORF">RDB_LOCUS181498</name>
</gene>
<feature type="region of interest" description="Disordered" evidence="1">
    <location>
        <begin position="73"/>
        <end position="120"/>
    </location>
</feature>
<dbReference type="Proteomes" id="UP000663853">
    <property type="component" value="Unassembled WGS sequence"/>
</dbReference>
<sequence length="432" mass="46976">MVIAGGVQSVFAKLGFGHPHQYYAPYEPYADPEPKRSLRKVSSSLSMRQRKPSLVQSACLSVQKIPAIVAVSGSPESPSPRARFPSGASRPVAARNPRHSIAGSGWHQLLSPDDGDTRYAFPKQAAQPNVDAPSGTRADRSHTVPAAINVPSFDFCDLDQNKQPSSAPSQQTTFEVPNIQVTAAERRPAETHHQYTHPPTATSYDFIDMDRGSLAPLSALRSPSQSSIRRSPSPTMGQSYRSPSPTVGHTPNYPGSQRHDSPLRTSHTPQRTVTPLQRPSSTSPAAQTAVPESYDFIGVDQPSPTSGHENSEYGAYYSTSPTPIFTYGSTHGASRGNTYDSRRGDITRGNTYVSTQDNYEPEPHHGGATRMTYGQETGPATLINEMQDYNRNYVPRSVPALSPSPTTTISVDGTLDSPYFDRERDSAFPNQF</sequence>
<dbReference type="EMBL" id="CAJMXA010004188">
    <property type="protein sequence ID" value="CAE6536670.1"/>
    <property type="molecule type" value="Genomic_DNA"/>
</dbReference>
<accession>A0A8H3DNY8</accession>
<feature type="compositionally biased region" description="Polar residues" evidence="1">
    <location>
        <begin position="329"/>
        <end position="339"/>
    </location>
</feature>
<proteinExistence type="predicted"/>